<dbReference type="SMART" id="SM00267">
    <property type="entry name" value="GGDEF"/>
    <property type="match status" value="1"/>
</dbReference>
<evidence type="ECO:0000313" key="4">
    <source>
        <dbReference type="EMBL" id="QCJ00356.1"/>
    </source>
</evidence>
<feature type="transmembrane region" description="Helical" evidence="1">
    <location>
        <begin position="45"/>
        <end position="63"/>
    </location>
</feature>
<dbReference type="NCBIfam" id="TIGR00254">
    <property type="entry name" value="GGDEF"/>
    <property type="match status" value="1"/>
</dbReference>
<gene>
    <name evidence="4" type="ORF">CFBP5473_20765</name>
    <name evidence="5" type="ORF">J5285_17590</name>
</gene>
<dbReference type="AlphaFoldDB" id="A0A4D7DSF5"/>
<feature type="domain" description="EAL" evidence="2">
    <location>
        <begin position="407"/>
        <end position="656"/>
    </location>
</feature>
<dbReference type="Proteomes" id="UP000826513">
    <property type="component" value="Chromosome 2"/>
</dbReference>
<keyword evidence="1" id="KW-0812">Transmembrane</keyword>
<keyword evidence="7" id="KW-1185">Reference proteome</keyword>
<dbReference type="Proteomes" id="UP000298545">
    <property type="component" value="Chromosome linear"/>
</dbReference>
<dbReference type="STRING" id="1367849.GCA_000518585_03599"/>
<dbReference type="FunFam" id="3.30.70.270:FF:000001">
    <property type="entry name" value="Diguanylate cyclase domain protein"/>
    <property type="match status" value="1"/>
</dbReference>
<dbReference type="PROSITE" id="PS50887">
    <property type="entry name" value="GGDEF"/>
    <property type="match status" value="1"/>
</dbReference>
<feature type="transmembrane region" description="Helical" evidence="1">
    <location>
        <begin position="69"/>
        <end position="86"/>
    </location>
</feature>
<dbReference type="InterPro" id="IPR043128">
    <property type="entry name" value="Rev_trsase/Diguanyl_cyclase"/>
</dbReference>
<dbReference type="EMBL" id="CP039692">
    <property type="protein sequence ID" value="QCJ00356.1"/>
    <property type="molecule type" value="Genomic_DNA"/>
</dbReference>
<dbReference type="PROSITE" id="PS50883">
    <property type="entry name" value="EAL"/>
    <property type="match status" value="1"/>
</dbReference>
<dbReference type="RefSeq" id="WP_027676199.1">
    <property type="nucleotide sequence ID" value="NZ_CP039692.1"/>
</dbReference>
<dbReference type="InterPro" id="IPR000160">
    <property type="entry name" value="GGDEF_dom"/>
</dbReference>
<evidence type="ECO:0000313" key="7">
    <source>
        <dbReference type="Proteomes" id="UP000826513"/>
    </source>
</evidence>
<dbReference type="CDD" id="cd01948">
    <property type="entry name" value="EAL"/>
    <property type="match status" value="1"/>
</dbReference>
<dbReference type="Gene3D" id="3.20.20.450">
    <property type="entry name" value="EAL domain"/>
    <property type="match status" value="1"/>
</dbReference>
<evidence type="ECO:0000313" key="5">
    <source>
        <dbReference type="EMBL" id="QYA09199.1"/>
    </source>
</evidence>
<protein>
    <submittedName>
        <fullName evidence="4">GGDEF domain-containing protein</fullName>
    </submittedName>
</protein>
<feature type="transmembrane region" description="Helical" evidence="1">
    <location>
        <begin position="150"/>
        <end position="170"/>
    </location>
</feature>
<evidence type="ECO:0000256" key="1">
    <source>
        <dbReference type="SAM" id="Phobius"/>
    </source>
</evidence>
<feature type="transmembrane region" description="Helical" evidence="1">
    <location>
        <begin position="98"/>
        <end position="116"/>
    </location>
</feature>
<dbReference type="SUPFAM" id="SSF141868">
    <property type="entry name" value="EAL domain-like"/>
    <property type="match status" value="1"/>
</dbReference>
<feature type="transmembrane region" description="Helical" evidence="1">
    <location>
        <begin position="176"/>
        <end position="196"/>
    </location>
</feature>
<keyword evidence="1" id="KW-0472">Membrane</keyword>
<dbReference type="PANTHER" id="PTHR33121:SF70">
    <property type="entry name" value="SIGNALING PROTEIN YKOW"/>
    <property type="match status" value="1"/>
</dbReference>
<dbReference type="KEGG" id="alf:CFBP5473_20765"/>
<name>A0A4D7DSF5_9HYPH</name>
<keyword evidence="1" id="KW-1133">Transmembrane helix</keyword>
<dbReference type="InterPro" id="IPR035919">
    <property type="entry name" value="EAL_sf"/>
</dbReference>
<evidence type="ECO:0000259" key="3">
    <source>
        <dbReference type="PROSITE" id="PS50887"/>
    </source>
</evidence>
<dbReference type="PANTHER" id="PTHR33121">
    <property type="entry name" value="CYCLIC DI-GMP PHOSPHODIESTERASE PDEF"/>
    <property type="match status" value="1"/>
</dbReference>
<reference evidence="5 7" key="2">
    <citation type="submission" date="2021-03" db="EMBL/GenBank/DDBJ databases">
        <title>Rapid diversification of plasmids in a genus of pathogenic and nitrogen fixing bacteria.</title>
        <authorList>
            <person name="Weisberg A.J."/>
            <person name="Miller M."/>
            <person name="Ream W."/>
            <person name="Grunwald N.J."/>
            <person name="Chang J.H."/>
        </authorList>
    </citation>
    <scope>NUCLEOTIDE SEQUENCE [LARGE SCALE GENOMIC DNA]</scope>
    <source>
        <strain evidence="5 7">AF3.44</strain>
    </source>
</reference>
<dbReference type="InterPro" id="IPR050706">
    <property type="entry name" value="Cyclic-di-GMP_PDE-like"/>
</dbReference>
<dbReference type="InterPro" id="IPR001633">
    <property type="entry name" value="EAL_dom"/>
</dbReference>
<dbReference type="SUPFAM" id="SSF55073">
    <property type="entry name" value="Nucleotide cyclase"/>
    <property type="match status" value="1"/>
</dbReference>
<dbReference type="Pfam" id="PF00990">
    <property type="entry name" value="GGDEF"/>
    <property type="match status" value="1"/>
</dbReference>
<dbReference type="Pfam" id="PF00563">
    <property type="entry name" value="EAL"/>
    <property type="match status" value="1"/>
</dbReference>
<dbReference type="CDD" id="cd01949">
    <property type="entry name" value="GGDEF"/>
    <property type="match status" value="1"/>
</dbReference>
<proteinExistence type="predicted"/>
<dbReference type="Gene3D" id="3.30.70.270">
    <property type="match status" value="1"/>
</dbReference>
<dbReference type="OrthoDB" id="9814202at2"/>
<accession>A0A4D7DSF5</accession>
<organism evidence="4 6">
    <name type="scientific">Agrobacterium larrymoorei</name>
    <dbReference type="NCBI Taxonomy" id="160699"/>
    <lineage>
        <taxon>Bacteria</taxon>
        <taxon>Pseudomonadati</taxon>
        <taxon>Pseudomonadota</taxon>
        <taxon>Alphaproteobacteria</taxon>
        <taxon>Hyphomicrobiales</taxon>
        <taxon>Rhizobiaceae</taxon>
        <taxon>Rhizobium/Agrobacterium group</taxon>
        <taxon>Agrobacterium</taxon>
    </lineage>
</organism>
<evidence type="ECO:0000313" key="6">
    <source>
        <dbReference type="Proteomes" id="UP000298545"/>
    </source>
</evidence>
<reference evidence="4 6" key="1">
    <citation type="submission" date="2019-04" db="EMBL/GenBank/DDBJ databases">
        <title>Complete genome sequence of Agrobacterium larrymoorei CFBP5473.</title>
        <authorList>
            <person name="Haryono M."/>
            <person name="Chou L."/>
            <person name="Lin Y.-C."/>
            <person name="Lai E.-M."/>
            <person name="Kuo C.-H."/>
        </authorList>
    </citation>
    <scope>NUCLEOTIDE SEQUENCE [LARGE SCALE GENOMIC DNA]</scope>
    <source>
        <strain evidence="4 6">CFBP5473</strain>
    </source>
</reference>
<feature type="domain" description="GGDEF" evidence="3">
    <location>
        <begin position="260"/>
        <end position="398"/>
    </location>
</feature>
<dbReference type="EMBL" id="CP072168">
    <property type="protein sequence ID" value="QYA09199.1"/>
    <property type="molecule type" value="Genomic_DNA"/>
</dbReference>
<dbReference type="GO" id="GO:0071111">
    <property type="term" value="F:cyclic-guanylate-specific phosphodiesterase activity"/>
    <property type="evidence" value="ECO:0007669"/>
    <property type="project" value="InterPro"/>
</dbReference>
<evidence type="ECO:0000259" key="2">
    <source>
        <dbReference type="PROSITE" id="PS50883"/>
    </source>
</evidence>
<dbReference type="SMART" id="SM00052">
    <property type="entry name" value="EAL"/>
    <property type="match status" value="1"/>
</dbReference>
<sequence length="665" mass="75058">MKHTLADVVELDLHADASRKRSSNALRKLFFEEADAKRRKAIRQGLWVAVPIYLLFSLTDVLLVPDVSIHTTFARFVVGIAALIVLELQIRASIKTDHMDVTCAAALVCGYIGWLVPSMMTSYVTNMSYYMVFGAIFMMGANLFFTFNFVLSLVASSLVLATYFVALSFFHEDIYYQIAFGTFYLSCFIFTSYVNWRLNRERYHVYLNAMEAKVQQREADERGEALLRLSNTDPLTGVANRRAIDARLRELWNGWVKSEKKFAVFLIDVDFFKKYNDYYGHQEGDRCLVRVAQTLQDVMSEYDAVVGRYGGEEFIALAHFHKPRDLEKIADMLRKSVESLCLAHERRRDGTSIITVSVGASYARTVPQPKLERVINEADRALYLAKEGGRNRIKLFDPNDPITSDDTENVAALLNIAIEQDLVSLVYQPIRDLSSDGVKGAEALMRLRLLDGTMVPPNIFIPIAERTGAIMDLGLWAIRRACQQMLQTDKVPIVSVNVSPIQLKRPGFATAVAAILGELGIAGGRLAFEITEGLEMDMNSDVLHCISDLKTLGIKIWLDDFGTGFAGLSWLRLIEFDTVKIDRSFLHDSATPRGRLMLKDIIGLIRNRGPKILVEGVETDEQLQLMREFHIDQVQGYFVGRPVPAEKFEENTTPYILRTGLVRPA</sequence>
<dbReference type="InterPro" id="IPR029787">
    <property type="entry name" value="Nucleotide_cyclase"/>
</dbReference>